<sequence>MALDRLEAAAIDGRTENIRYRQDQLQSLHRALVEHAHLIYNALSSGSDNGRDAGNLKSSFSNESEAEYYLTMEAVRYFYKGLDFDAELENEYKIVKKNEDNHDRRAGFGVVVIRPTTHTRLYSVVVPVAAAVAGGNCVVLELEKQDSRNRVDEVLWAVLPKALDVNTFCILTDKISKGSITETAVLVDQTGEGWLPQIQRHQLVSPASSRTVAFVDRTADIETAAKAIVLARCSFGGSSPYAPDLVVVNEFVKTDFVDACTRAAGVLLPRGEGKEELEDVAKIIKDAEEKGEVGTGYGGENAFTMVHILDRNTALMKMKISGYFLPIMSCTGLVDAVFGTEFENPLLAGYFFAEPGAAKYMSQHLRCRVSCINQIPIHLLVGPAAPISNTAPPDYLYRYSKNMFSMPRPQYAEPLPAVFKPAEELLLLQPRATDDTEQPLLVLAKKSARKLATRPLKPTGQPITNDGVGFFESGLFLAGGITLTVVVAAVGWTSWALGRRGWEFVGRLRGE</sequence>
<evidence type="ECO:0008006" key="4">
    <source>
        <dbReference type="Google" id="ProtNLM"/>
    </source>
</evidence>
<name>A0AA39XJX2_9PEZI</name>
<gene>
    <name evidence="2" type="ORF">B0T17DRAFT_612246</name>
</gene>
<dbReference type="InterPro" id="IPR016162">
    <property type="entry name" value="Ald_DH_N"/>
</dbReference>
<keyword evidence="1" id="KW-0472">Membrane</keyword>
<accession>A0AA39XJX2</accession>
<dbReference type="PANTHER" id="PTHR43111">
    <property type="entry name" value="ALDEHYDE DEHYDROGENASE B-RELATED"/>
    <property type="match status" value="1"/>
</dbReference>
<organism evidence="2 3">
    <name type="scientific">Bombardia bombarda</name>
    <dbReference type="NCBI Taxonomy" id="252184"/>
    <lineage>
        <taxon>Eukaryota</taxon>
        <taxon>Fungi</taxon>
        <taxon>Dikarya</taxon>
        <taxon>Ascomycota</taxon>
        <taxon>Pezizomycotina</taxon>
        <taxon>Sordariomycetes</taxon>
        <taxon>Sordariomycetidae</taxon>
        <taxon>Sordariales</taxon>
        <taxon>Lasiosphaeriaceae</taxon>
        <taxon>Bombardia</taxon>
    </lineage>
</organism>
<dbReference type="AlphaFoldDB" id="A0AA39XJX2"/>
<comment type="caution">
    <text evidence="2">The sequence shown here is derived from an EMBL/GenBank/DDBJ whole genome shotgun (WGS) entry which is preliminary data.</text>
</comment>
<dbReference type="EMBL" id="JAULSR010000001">
    <property type="protein sequence ID" value="KAK0635369.1"/>
    <property type="molecule type" value="Genomic_DNA"/>
</dbReference>
<dbReference type="Gene3D" id="3.40.605.10">
    <property type="entry name" value="Aldehyde Dehydrogenase, Chain A, domain 1"/>
    <property type="match status" value="1"/>
</dbReference>
<evidence type="ECO:0000256" key="1">
    <source>
        <dbReference type="SAM" id="Phobius"/>
    </source>
</evidence>
<protein>
    <recommendedName>
        <fullName evidence="4">Aldehyde dehydrogenase domain-containing protein</fullName>
    </recommendedName>
</protein>
<keyword evidence="1" id="KW-0812">Transmembrane</keyword>
<dbReference type="GO" id="GO:0016620">
    <property type="term" value="F:oxidoreductase activity, acting on the aldehyde or oxo group of donors, NAD or NADP as acceptor"/>
    <property type="evidence" value="ECO:0007669"/>
    <property type="project" value="InterPro"/>
</dbReference>
<proteinExistence type="predicted"/>
<feature type="transmembrane region" description="Helical" evidence="1">
    <location>
        <begin position="475"/>
        <end position="497"/>
    </location>
</feature>
<evidence type="ECO:0000313" key="2">
    <source>
        <dbReference type="EMBL" id="KAK0635369.1"/>
    </source>
</evidence>
<dbReference type="InterPro" id="IPR016161">
    <property type="entry name" value="Ald_DH/histidinol_DH"/>
</dbReference>
<keyword evidence="1" id="KW-1133">Transmembrane helix</keyword>
<dbReference type="InterPro" id="IPR016163">
    <property type="entry name" value="Ald_DH_C"/>
</dbReference>
<dbReference type="Proteomes" id="UP001174934">
    <property type="component" value="Unassembled WGS sequence"/>
</dbReference>
<dbReference type="PANTHER" id="PTHR43111:SF1">
    <property type="entry name" value="ALDEHYDE DEHYDROGENASE B-RELATED"/>
    <property type="match status" value="1"/>
</dbReference>
<reference evidence="2" key="1">
    <citation type="submission" date="2023-06" db="EMBL/GenBank/DDBJ databases">
        <title>Genome-scale phylogeny and comparative genomics of the fungal order Sordariales.</title>
        <authorList>
            <consortium name="Lawrence Berkeley National Laboratory"/>
            <person name="Hensen N."/>
            <person name="Bonometti L."/>
            <person name="Westerberg I."/>
            <person name="Brannstrom I.O."/>
            <person name="Guillou S."/>
            <person name="Cros-Aarteil S."/>
            <person name="Calhoun S."/>
            <person name="Haridas S."/>
            <person name="Kuo A."/>
            <person name="Mondo S."/>
            <person name="Pangilinan J."/>
            <person name="Riley R."/>
            <person name="LaButti K."/>
            <person name="Andreopoulos B."/>
            <person name="Lipzen A."/>
            <person name="Chen C."/>
            <person name="Yanf M."/>
            <person name="Daum C."/>
            <person name="Ng V."/>
            <person name="Clum A."/>
            <person name="Steindorff A."/>
            <person name="Ohm R."/>
            <person name="Martin F."/>
            <person name="Silar P."/>
            <person name="Natvig D."/>
            <person name="Lalanne C."/>
            <person name="Gautier V."/>
            <person name="Ament-velasquez S.L."/>
            <person name="Kruys A."/>
            <person name="Hutchinson M.I."/>
            <person name="Powell A.J."/>
            <person name="Barry K."/>
            <person name="Miller A.N."/>
            <person name="Grigoriev I.V."/>
            <person name="Debuchy R."/>
            <person name="Gladieux P."/>
            <person name="Thoren M.H."/>
            <person name="Johannesson H."/>
        </authorList>
    </citation>
    <scope>NUCLEOTIDE SEQUENCE</scope>
    <source>
        <strain evidence="2">SMH3391-2</strain>
    </source>
</reference>
<evidence type="ECO:0000313" key="3">
    <source>
        <dbReference type="Proteomes" id="UP001174934"/>
    </source>
</evidence>
<keyword evidence="3" id="KW-1185">Reference proteome</keyword>
<dbReference type="Gene3D" id="3.40.309.10">
    <property type="entry name" value="Aldehyde Dehydrogenase, Chain A, domain 2"/>
    <property type="match status" value="1"/>
</dbReference>
<dbReference type="SUPFAM" id="SSF53720">
    <property type="entry name" value="ALDH-like"/>
    <property type="match status" value="1"/>
</dbReference>